<gene>
    <name evidence="2" type="ORF">CCUN_0806</name>
</gene>
<reference evidence="2 3" key="1">
    <citation type="submission" date="2017-04" db="EMBL/GenBank/DDBJ databases">
        <title>Complete genome sequence of the Campylobacter cuniculorum type strain LMG24588.</title>
        <authorList>
            <person name="Miller W.G."/>
            <person name="Yee E."/>
            <person name="Revez J."/>
            <person name="Bono J.L."/>
            <person name="Rossi M."/>
        </authorList>
    </citation>
    <scope>NUCLEOTIDE SEQUENCE [LARGE SCALE GENOMIC DNA]</scope>
    <source>
        <strain evidence="2 3">LMG 24588</strain>
    </source>
</reference>
<name>A0A1W6BWD7_9BACT</name>
<dbReference type="KEGG" id="ccun:CCUN_0806"/>
<sequence length="98" mass="11341">MCLILTCFAAVAASILWYFKDEKNLYKLGTLALMYWGACLMWFVDCFFALMQEEAFLDLSLNDTLLGILIILCGVLMWFAILIYNDPRKVLNHKKNFA</sequence>
<dbReference type="AlphaFoldDB" id="A0A1W6BWD7"/>
<proteinExistence type="predicted"/>
<evidence type="ECO:0000256" key="1">
    <source>
        <dbReference type="SAM" id="Phobius"/>
    </source>
</evidence>
<evidence type="ECO:0000313" key="3">
    <source>
        <dbReference type="Proteomes" id="UP000192902"/>
    </source>
</evidence>
<dbReference type="RefSeq" id="WP_027306125.1">
    <property type="nucleotide sequence ID" value="NZ_CP020867.1"/>
</dbReference>
<organism evidence="2 3">
    <name type="scientific">Campylobacter cuniculorum DSM 23162 = LMG 24588</name>
    <dbReference type="NCBI Taxonomy" id="1121267"/>
    <lineage>
        <taxon>Bacteria</taxon>
        <taxon>Pseudomonadati</taxon>
        <taxon>Campylobacterota</taxon>
        <taxon>Epsilonproteobacteria</taxon>
        <taxon>Campylobacterales</taxon>
        <taxon>Campylobacteraceae</taxon>
        <taxon>Campylobacter</taxon>
    </lineage>
</organism>
<dbReference type="OrthoDB" id="1770912at2"/>
<dbReference type="EMBL" id="CP020867">
    <property type="protein sequence ID" value="ARJ56423.1"/>
    <property type="molecule type" value="Genomic_DNA"/>
</dbReference>
<evidence type="ECO:0000313" key="2">
    <source>
        <dbReference type="EMBL" id="ARJ56423.1"/>
    </source>
</evidence>
<keyword evidence="1" id="KW-0812">Transmembrane</keyword>
<dbReference type="Proteomes" id="UP000192902">
    <property type="component" value="Chromosome"/>
</dbReference>
<keyword evidence="1" id="KW-0472">Membrane</keyword>
<dbReference type="eggNOG" id="ENOG5032SCA">
    <property type="taxonomic scope" value="Bacteria"/>
</dbReference>
<protein>
    <submittedName>
        <fullName evidence="2">Putative membrane protein</fullName>
    </submittedName>
</protein>
<feature type="transmembrane region" description="Helical" evidence="1">
    <location>
        <begin position="29"/>
        <end position="51"/>
    </location>
</feature>
<feature type="transmembrane region" description="Helical" evidence="1">
    <location>
        <begin position="63"/>
        <end position="84"/>
    </location>
</feature>
<keyword evidence="1" id="KW-1133">Transmembrane helix</keyword>
<accession>A0A1W6BWD7</accession>